<dbReference type="SUPFAM" id="SSF54373">
    <property type="entry name" value="FAD-linked reductases, C-terminal domain"/>
    <property type="match status" value="1"/>
</dbReference>
<evidence type="ECO:0000313" key="7">
    <source>
        <dbReference type="Proteomes" id="UP000013827"/>
    </source>
</evidence>
<proteinExistence type="inferred from homology"/>
<comment type="similarity">
    <text evidence="1">Belongs to the GcvT family.</text>
</comment>
<accession>A0A0D3KAM8</accession>
<dbReference type="KEGG" id="ehx:EMIHUDRAFT_455971"/>
<dbReference type="HOGENOM" id="CLU_007884_11_0_1"/>
<dbReference type="InterPro" id="IPR006222">
    <property type="entry name" value="GCVT_N"/>
</dbReference>
<protein>
    <submittedName>
        <fullName evidence="6">Uncharacterized protein</fullName>
    </submittedName>
</protein>
<dbReference type="STRING" id="2903.R1DBM0"/>
<dbReference type="EnsemblProtists" id="EOD32813">
    <property type="protein sequence ID" value="EOD32813"/>
    <property type="gene ID" value="EMIHUDRAFT_455971"/>
</dbReference>
<feature type="domain" description="FAD dependent oxidoreductase" evidence="2">
    <location>
        <begin position="29"/>
        <end position="381"/>
    </location>
</feature>
<dbReference type="SUPFAM" id="SSF101790">
    <property type="entry name" value="Aminomethyltransferase beta-barrel domain"/>
    <property type="match status" value="1"/>
</dbReference>
<dbReference type="PaxDb" id="2903-EOD32813"/>
<dbReference type="SUPFAM" id="SSF51905">
    <property type="entry name" value="FAD/NAD(P)-binding domain"/>
    <property type="match status" value="1"/>
</dbReference>
<evidence type="ECO:0000256" key="1">
    <source>
        <dbReference type="ARBA" id="ARBA00008609"/>
    </source>
</evidence>
<dbReference type="InterPro" id="IPR006076">
    <property type="entry name" value="FAD-dep_OxRdtase"/>
</dbReference>
<dbReference type="Gene3D" id="3.30.70.1400">
    <property type="entry name" value="Aminomethyltransferase beta-barrel domains"/>
    <property type="match status" value="1"/>
</dbReference>
<dbReference type="Gene3D" id="2.40.30.110">
    <property type="entry name" value="Aminomethyltransferase beta-barrel domains"/>
    <property type="match status" value="1"/>
</dbReference>
<dbReference type="RefSeq" id="XP_005785242.1">
    <property type="nucleotide sequence ID" value="XM_005785185.1"/>
</dbReference>
<dbReference type="eggNOG" id="KOG2844">
    <property type="taxonomic scope" value="Eukaryota"/>
</dbReference>
<feature type="domain" description="Aminomethyltransferase C-terminal" evidence="4">
    <location>
        <begin position="694"/>
        <end position="780"/>
    </location>
</feature>
<dbReference type="PANTHER" id="PTHR13847">
    <property type="entry name" value="SARCOSINE DEHYDROGENASE-RELATED"/>
    <property type="match status" value="1"/>
</dbReference>
<name>A0A0D3KAM8_EMIH1</name>
<dbReference type="InterPro" id="IPR029043">
    <property type="entry name" value="GcvT/YgfZ_C"/>
</dbReference>
<dbReference type="InterPro" id="IPR013977">
    <property type="entry name" value="GcvT_C"/>
</dbReference>
<dbReference type="InterPro" id="IPR032503">
    <property type="entry name" value="FAO_M"/>
</dbReference>
<dbReference type="AlphaFoldDB" id="A0A0D3KAM8"/>
<dbReference type="Gene3D" id="3.30.9.10">
    <property type="entry name" value="D-Amino Acid Oxidase, subunit A, domain 2"/>
    <property type="match status" value="1"/>
</dbReference>
<reference evidence="7" key="1">
    <citation type="journal article" date="2013" name="Nature">
        <title>Pan genome of the phytoplankton Emiliania underpins its global distribution.</title>
        <authorList>
            <person name="Read B.A."/>
            <person name="Kegel J."/>
            <person name="Klute M.J."/>
            <person name="Kuo A."/>
            <person name="Lefebvre S.C."/>
            <person name="Maumus F."/>
            <person name="Mayer C."/>
            <person name="Miller J."/>
            <person name="Monier A."/>
            <person name="Salamov A."/>
            <person name="Young J."/>
            <person name="Aguilar M."/>
            <person name="Claverie J.M."/>
            <person name="Frickenhaus S."/>
            <person name="Gonzalez K."/>
            <person name="Herman E.K."/>
            <person name="Lin Y.C."/>
            <person name="Napier J."/>
            <person name="Ogata H."/>
            <person name="Sarno A.F."/>
            <person name="Shmutz J."/>
            <person name="Schroeder D."/>
            <person name="de Vargas C."/>
            <person name="Verret F."/>
            <person name="von Dassow P."/>
            <person name="Valentin K."/>
            <person name="Van de Peer Y."/>
            <person name="Wheeler G."/>
            <person name="Dacks J.B."/>
            <person name="Delwiche C.F."/>
            <person name="Dyhrman S.T."/>
            <person name="Glockner G."/>
            <person name="John U."/>
            <person name="Richards T."/>
            <person name="Worden A.Z."/>
            <person name="Zhang X."/>
            <person name="Grigoriev I.V."/>
            <person name="Allen A.E."/>
            <person name="Bidle K."/>
            <person name="Borodovsky M."/>
            <person name="Bowler C."/>
            <person name="Brownlee C."/>
            <person name="Cock J.M."/>
            <person name="Elias M."/>
            <person name="Gladyshev V.N."/>
            <person name="Groth M."/>
            <person name="Guda C."/>
            <person name="Hadaegh A."/>
            <person name="Iglesias-Rodriguez M.D."/>
            <person name="Jenkins J."/>
            <person name="Jones B.M."/>
            <person name="Lawson T."/>
            <person name="Leese F."/>
            <person name="Lindquist E."/>
            <person name="Lobanov A."/>
            <person name="Lomsadze A."/>
            <person name="Malik S.B."/>
            <person name="Marsh M.E."/>
            <person name="Mackinder L."/>
            <person name="Mock T."/>
            <person name="Mueller-Roeber B."/>
            <person name="Pagarete A."/>
            <person name="Parker M."/>
            <person name="Probert I."/>
            <person name="Quesneville H."/>
            <person name="Raines C."/>
            <person name="Rensing S.A."/>
            <person name="Riano-Pachon D.M."/>
            <person name="Richier S."/>
            <person name="Rokitta S."/>
            <person name="Shiraiwa Y."/>
            <person name="Soanes D.M."/>
            <person name="van der Giezen M."/>
            <person name="Wahlund T.M."/>
            <person name="Williams B."/>
            <person name="Wilson W."/>
            <person name="Wolfe G."/>
            <person name="Wurch L.L."/>
        </authorList>
    </citation>
    <scope>NUCLEOTIDE SEQUENCE</scope>
</reference>
<dbReference type="OMA" id="TKFPDRE"/>
<dbReference type="InterPro" id="IPR036188">
    <property type="entry name" value="FAD/NAD-bd_sf"/>
</dbReference>
<reference evidence="6" key="2">
    <citation type="submission" date="2024-10" db="UniProtKB">
        <authorList>
            <consortium name="EnsemblProtists"/>
        </authorList>
    </citation>
    <scope>IDENTIFICATION</scope>
</reference>
<evidence type="ECO:0000259" key="2">
    <source>
        <dbReference type="Pfam" id="PF01266"/>
    </source>
</evidence>
<sequence length="788" mass="83541">MISLMNFLAGRQQLRSISSGAAPLPTQARVVVAGGGIIGTSVAYHLAKLGWGNDVLLLEKDQLTSGTTWHAAGLMVTFGSLSETSTEMRKHSKQLYSRLLEEETGMSTGFMPVGFIELATDEGYLEEYRRVAAFNRKCGVDVHELSPSEVADRFPLCNVDDVLAGFFVEDDGRVNPVDATAALARGARNGGATIVEGVSLTGVTATNGRVTGVRTDRGDVACEYVVNACGMWARQLAELSGVCVPNQAAEHYYLLTEPMAQVVEDPSSCTYIRPEGGGLMVGLFESDAAAWCVPRVPADFSFGEIEPDWGRIAPFLERAMARVPSSLEAGAKKLFCGPESFTPDLGPVVGEAPELRNYYVAAGMNSIGILTGGGVGRVLAHNIVHGHADVDMTAMLPARFQPHQATPAYRGARVVESLGKVYNRSRMKTGFGGAYFRDVSGWEGADWFAGAGRTPDLGELRWGRHPEWFGLWAAEHTACREGVALFDMSFMSKFHVQGRAAGPLLDWLATARHVGPAGAITYTQMLSPRGTLEADLTVTKLPPRPGAYGGGGGDGEGFLVVATDTAHRHVETLLRRGIEDHAAARGVAPAATVSDVTGGLAQINLQGPRSRELLAALTSADVSDAAFPFRAARRVDIGCALVLATRITYVGELGYELFVPAESAAHVYEAIVAAGEPLGLAGLGFTAAFDKPGGFVLLTDPEPLLYHGEVVYRDGVVVGDVRAASYGHTLGGAVGLSMVQGGGADAGEPINSAWVNSGSWEVDVAGTRYPARASLRPLYDPKNERIKA</sequence>
<dbReference type="Gene3D" id="3.50.50.60">
    <property type="entry name" value="FAD/NAD(P)-binding domain"/>
    <property type="match status" value="1"/>
</dbReference>
<dbReference type="Proteomes" id="UP000013827">
    <property type="component" value="Unassembled WGS sequence"/>
</dbReference>
<dbReference type="Gene3D" id="3.30.1360.120">
    <property type="entry name" value="Probable tRNA modification gtpase trme, domain 1"/>
    <property type="match status" value="1"/>
</dbReference>
<organism evidence="6 7">
    <name type="scientific">Emiliania huxleyi (strain CCMP1516)</name>
    <dbReference type="NCBI Taxonomy" id="280463"/>
    <lineage>
        <taxon>Eukaryota</taxon>
        <taxon>Haptista</taxon>
        <taxon>Haptophyta</taxon>
        <taxon>Prymnesiophyceae</taxon>
        <taxon>Isochrysidales</taxon>
        <taxon>Noelaerhabdaceae</taxon>
        <taxon>Emiliania</taxon>
    </lineage>
</organism>
<keyword evidence="7" id="KW-1185">Reference proteome</keyword>
<dbReference type="GeneID" id="17278086"/>
<evidence type="ECO:0000259" key="3">
    <source>
        <dbReference type="Pfam" id="PF01571"/>
    </source>
</evidence>
<dbReference type="GO" id="GO:0005739">
    <property type="term" value="C:mitochondrion"/>
    <property type="evidence" value="ECO:0007669"/>
    <property type="project" value="TreeGrafter"/>
</dbReference>
<feature type="domain" description="GCVT N-terminal" evidence="3">
    <location>
        <begin position="433"/>
        <end position="687"/>
    </location>
</feature>
<evidence type="ECO:0000259" key="5">
    <source>
        <dbReference type="Pfam" id="PF16350"/>
    </source>
</evidence>
<evidence type="ECO:0000313" key="6">
    <source>
        <dbReference type="EnsemblProtists" id="EOD32813"/>
    </source>
</evidence>
<feature type="domain" description="FAD dependent oxidoreductase central" evidence="5">
    <location>
        <begin position="385"/>
        <end position="423"/>
    </location>
</feature>
<dbReference type="Pfam" id="PF16350">
    <property type="entry name" value="FAO_M"/>
    <property type="match status" value="1"/>
</dbReference>
<dbReference type="PANTHER" id="PTHR13847:SF193">
    <property type="entry name" value="PYRUVATE DEHYDROGENASE PHOSPHATASE REGULATORY SUBUNIT, MITOCHONDRIAL"/>
    <property type="match status" value="1"/>
</dbReference>
<evidence type="ECO:0000259" key="4">
    <source>
        <dbReference type="Pfam" id="PF08669"/>
    </source>
</evidence>
<dbReference type="SUPFAM" id="SSF103025">
    <property type="entry name" value="Folate-binding domain"/>
    <property type="match status" value="1"/>
</dbReference>
<dbReference type="Pfam" id="PF01266">
    <property type="entry name" value="DAO"/>
    <property type="match status" value="1"/>
</dbReference>
<dbReference type="Pfam" id="PF01571">
    <property type="entry name" value="GCV_T"/>
    <property type="match status" value="1"/>
</dbReference>
<dbReference type="Pfam" id="PF08669">
    <property type="entry name" value="GCV_T_C"/>
    <property type="match status" value="1"/>
</dbReference>
<dbReference type="InterPro" id="IPR027266">
    <property type="entry name" value="TrmE/GcvT-like"/>
</dbReference>